<comment type="similarity">
    <text evidence="2">Belongs to the KdsC family.</text>
</comment>
<dbReference type="GO" id="GO:0008781">
    <property type="term" value="F:N-acylneuraminate cytidylyltransferase activity"/>
    <property type="evidence" value="ECO:0007669"/>
    <property type="project" value="TreeGrafter"/>
</dbReference>
<dbReference type="GO" id="GO:0016788">
    <property type="term" value="F:hydrolase activity, acting on ester bonds"/>
    <property type="evidence" value="ECO:0007669"/>
    <property type="project" value="InterPro"/>
</dbReference>
<dbReference type="NCBIfam" id="TIGR01670">
    <property type="entry name" value="KdsC-phosphatas"/>
    <property type="match status" value="1"/>
</dbReference>
<proteinExistence type="inferred from homology"/>
<dbReference type="SUPFAM" id="SSF56784">
    <property type="entry name" value="HAD-like"/>
    <property type="match status" value="1"/>
</dbReference>
<gene>
    <name evidence="7" type="ORF">METZ01_LOCUS95531</name>
</gene>
<dbReference type="Pfam" id="PF08282">
    <property type="entry name" value="Hydrolase_3"/>
    <property type="match status" value="1"/>
</dbReference>
<dbReference type="AlphaFoldDB" id="A0A381VSR0"/>
<evidence type="ECO:0000256" key="1">
    <source>
        <dbReference type="ARBA" id="ARBA00001946"/>
    </source>
</evidence>
<dbReference type="EMBL" id="UINC01009519">
    <property type="protein sequence ID" value="SVA42677.1"/>
    <property type="molecule type" value="Genomic_DNA"/>
</dbReference>
<keyword evidence="6" id="KW-0460">Magnesium</keyword>
<comment type="cofactor">
    <cofactor evidence="1">
        <name>Mg(2+)</name>
        <dbReference type="ChEBI" id="CHEBI:18420"/>
    </cofactor>
</comment>
<evidence type="ECO:0000256" key="3">
    <source>
        <dbReference type="ARBA" id="ARBA00011881"/>
    </source>
</evidence>
<sequence length="146" mass="15392">VLTDGGIYFNDAGEEIRKFNVKDGMGIKLAQAKGVKIVIITSSSTPSIGHRAAALGVDHVYLGVSDKREKLTELCTDLGLSFDQVVHMGDDLNDIPVMEMVGCPISVADAVQDTIATALFVTDKKGGDGAVREVCDLIVSAKNAGR</sequence>
<evidence type="ECO:0000256" key="2">
    <source>
        <dbReference type="ARBA" id="ARBA00005893"/>
    </source>
</evidence>
<dbReference type="InterPro" id="IPR010023">
    <property type="entry name" value="KdsC_fam"/>
</dbReference>
<protein>
    <recommendedName>
        <fullName evidence="8">3-deoxy-D-manno-octulosonate 8-phosphate phosphatase</fullName>
    </recommendedName>
</protein>
<keyword evidence="5" id="KW-0378">Hydrolase</keyword>
<dbReference type="PANTHER" id="PTHR21485">
    <property type="entry name" value="HAD SUPERFAMILY MEMBERS CMAS AND KDSC"/>
    <property type="match status" value="1"/>
</dbReference>
<keyword evidence="4" id="KW-0479">Metal-binding</keyword>
<dbReference type="InterPro" id="IPR036412">
    <property type="entry name" value="HAD-like_sf"/>
</dbReference>
<evidence type="ECO:0000313" key="7">
    <source>
        <dbReference type="EMBL" id="SVA42677.1"/>
    </source>
</evidence>
<comment type="subunit">
    <text evidence="3">Homotetramer.</text>
</comment>
<evidence type="ECO:0000256" key="5">
    <source>
        <dbReference type="ARBA" id="ARBA00022801"/>
    </source>
</evidence>
<dbReference type="GO" id="GO:0046872">
    <property type="term" value="F:metal ion binding"/>
    <property type="evidence" value="ECO:0007669"/>
    <property type="project" value="UniProtKB-KW"/>
</dbReference>
<reference evidence="7" key="1">
    <citation type="submission" date="2018-05" db="EMBL/GenBank/DDBJ databases">
        <authorList>
            <person name="Lanie J.A."/>
            <person name="Ng W.-L."/>
            <person name="Kazmierczak K.M."/>
            <person name="Andrzejewski T.M."/>
            <person name="Davidsen T.M."/>
            <person name="Wayne K.J."/>
            <person name="Tettelin H."/>
            <person name="Glass J.I."/>
            <person name="Rusch D."/>
            <person name="Podicherti R."/>
            <person name="Tsui H.-C.T."/>
            <person name="Winkler M.E."/>
        </authorList>
    </citation>
    <scope>NUCLEOTIDE SEQUENCE</scope>
</reference>
<dbReference type="InterPro" id="IPR050793">
    <property type="entry name" value="CMP-NeuNAc_synthase"/>
</dbReference>
<evidence type="ECO:0008006" key="8">
    <source>
        <dbReference type="Google" id="ProtNLM"/>
    </source>
</evidence>
<name>A0A381VSR0_9ZZZZ</name>
<evidence type="ECO:0000256" key="4">
    <source>
        <dbReference type="ARBA" id="ARBA00022723"/>
    </source>
</evidence>
<dbReference type="Gene3D" id="3.40.50.1000">
    <property type="entry name" value="HAD superfamily/HAD-like"/>
    <property type="match status" value="1"/>
</dbReference>
<feature type="non-terminal residue" evidence="7">
    <location>
        <position position="1"/>
    </location>
</feature>
<dbReference type="PIRSF" id="PIRSF006118">
    <property type="entry name" value="KDO8-P_Ptase"/>
    <property type="match status" value="1"/>
</dbReference>
<accession>A0A381VSR0</accession>
<evidence type="ECO:0000256" key="6">
    <source>
        <dbReference type="ARBA" id="ARBA00022842"/>
    </source>
</evidence>
<dbReference type="PANTHER" id="PTHR21485:SF3">
    <property type="entry name" value="N-ACYLNEURAMINATE CYTIDYLYLTRANSFERASE"/>
    <property type="match status" value="1"/>
</dbReference>
<dbReference type="InterPro" id="IPR023214">
    <property type="entry name" value="HAD_sf"/>
</dbReference>
<organism evidence="7">
    <name type="scientific">marine metagenome</name>
    <dbReference type="NCBI Taxonomy" id="408172"/>
    <lineage>
        <taxon>unclassified sequences</taxon>
        <taxon>metagenomes</taxon>
        <taxon>ecological metagenomes</taxon>
    </lineage>
</organism>
<dbReference type="FunFam" id="3.40.50.1000:FF:000029">
    <property type="entry name" value="3-deoxy-D-manno-octulosonate 8-phosphate phosphatase KdsC"/>
    <property type="match status" value="1"/>
</dbReference>